<sequence>MEFQGNNKENGDYESEIDSLITDLEEAVEGSARETAEIVSEKDDFIDSRFEKSPEIEPFESFDNIDPPLTGVENLVEMEKVEVNVPDANVEEKSNNIVDDDKKVEKNLNTEEVIENKKSFDMPQGIENGLKKTLSNVLTTDNIDNSTDLENEGYQQKKENSSHLFPETVVADNNFEIQIDDNFTPNLESPMDGSRDNDIFLGYPLKEIDVKEVGKSFEVNEKNVSEGYTSLENLLKSLKNTNFDFLLLSTNSELKIDLDIFIDDDRKRKSQYTLDSFSDREKTIKTALNFRWKYGKKKIHARKKYVGRSLQIFESWKPNFNINNSQKFVEDVAIFLNDDIVFSEFWLEILVNILNRNFFSPNSTGSRKEYFGVSLRGYQGCLFKKVNKKVDVDLNKIDICEKILNNTFDLLNEKNFLRKKEQTTVDTYKYQLVDVFAQVFFSENWNNFLLYSENVKNMTFSERFNVKKNCELNAAENNSNMYFNEFNLNWWCYFLDFSKQMNVFNLYLNEVDSTGAAVTLAKRNITINSDIGNFSSIGDWPNFNIEKKLVSTVINYSMPEIEINLNFEPSLLSSFSVQKFNAFANSSIGPDSDSLLNKVLARCSLYVEDLNIKFVIIFYVNKNQLLMVSNFLCHLKNINLHQNRLFIAADLIIYNFLMNIGEEVIFVDSGHNNGNLENKQIEYGKKGFLNLMLDRTSTVSSILEKNYSVLLADTDMIWSEDPRSYLFGKIRKGYDVIGQIDPVQNHRSLCGGFLFLKSSEKVVKFWNGILSEFKIALRNNIFNKNEQSILNSKVHQRDEIDGGIKIFYLPVEKFPSGKNFFKKKITNTWPITIHNNFIRGIDKKIARFKLHNMWGLNDFTSNGLNCKENFSNDANLTITSYKLILKIFGTMKGLKNLERLLISIKNSNLKNIDQNVLELKYPIIDLDIIVEGTKDDVMMNNSDLDFLNSFMWEKGTKKLIFKYTDNVDYDSNLSFINSWNPKTDGNEEEIAIFLNENIMFSKFWLNFLHLQIQNYFNNERKFNKNFDQLFGISLGGYKGCLFESTEKKVANNEEHCFNKLNGILSNYNFLKNKDGDVTNLEKFKVKEEVTFFKYQALDFEAQLIFAKPWIKFKKYFKYKKFDKKMKFSNLKTNSFCNEESPLSTHLQKINFWWCYFISFVANDGLYNLFYHFNNYNLLLNKYLFKDDELSKNKVPNAAGLKFFAHKNFSLLQDDNYFKKIINETNFRFNFSDICLLDFHLNAVSFNGNLKNRKYGFYS</sequence>
<feature type="domain" description="Nucleotide-diphospho-sugar transferase" evidence="1">
    <location>
        <begin position="640"/>
        <end position="848"/>
    </location>
</feature>
<evidence type="ECO:0000313" key="3">
    <source>
        <dbReference type="Proteomes" id="UP001211065"/>
    </source>
</evidence>
<dbReference type="PANTHER" id="PTHR47032:SF1">
    <property type="entry name" value="UDP-D-XYLOSE:L-FUCOSE ALPHA-1,3-D-XYLOSYLTRANSFERASE-RELATED"/>
    <property type="match status" value="1"/>
</dbReference>
<proteinExistence type="predicted"/>
<dbReference type="GO" id="GO:0005794">
    <property type="term" value="C:Golgi apparatus"/>
    <property type="evidence" value="ECO:0007669"/>
    <property type="project" value="TreeGrafter"/>
</dbReference>
<evidence type="ECO:0000313" key="2">
    <source>
        <dbReference type="EMBL" id="KAJ3225979.1"/>
    </source>
</evidence>
<comment type="caution">
    <text evidence="2">The sequence shown here is derived from an EMBL/GenBank/DDBJ whole genome shotgun (WGS) entry which is preliminary data.</text>
</comment>
<organism evidence="2 3">
    <name type="scientific">Clydaea vesicula</name>
    <dbReference type="NCBI Taxonomy" id="447962"/>
    <lineage>
        <taxon>Eukaryota</taxon>
        <taxon>Fungi</taxon>
        <taxon>Fungi incertae sedis</taxon>
        <taxon>Chytridiomycota</taxon>
        <taxon>Chytridiomycota incertae sedis</taxon>
        <taxon>Chytridiomycetes</taxon>
        <taxon>Lobulomycetales</taxon>
        <taxon>Lobulomycetaceae</taxon>
        <taxon>Clydaea</taxon>
    </lineage>
</organism>
<dbReference type="GO" id="GO:0016757">
    <property type="term" value="F:glycosyltransferase activity"/>
    <property type="evidence" value="ECO:0007669"/>
    <property type="project" value="TreeGrafter"/>
</dbReference>
<gene>
    <name evidence="2" type="ORF">HK099_005804</name>
</gene>
<dbReference type="Pfam" id="PF03407">
    <property type="entry name" value="Nucleotid_trans"/>
    <property type="match status" value="1"/>
</dbReference>
<keyword evidence="3" id="KW-1185">Reference proteome</keyword>
<dbReference type="EMBL" id="JADGJW010000047">
    <property type="protein sequence ID" value="KAJ3225979.1"/>
    <property type="molecule type" value="Genomic_DNA"/>
</dbReference>
<evidence type="ECO:0000259" key="1">
    <source>
        <dbReference type="Pfam" id="PF03407"/>
    </source>
</evidence>
<dbReference type="InterPro" id="IPR052636">
    <property type="entry name" value="UDP-D-xylose:L-fucose_XylT"/>
</dbReference>
<dbReference type="PANTHER" id="PTHR47032">
    <property type="entry name" value="UDP-D-XYLOSE:L-FUCOSE ALPHA-1,3-D-XYLOSYLTRANSFERASE-RELATED"/>
    <property type="match status" value="1"/>
</dbReference>
<reference evidence="2" key="1">
    <citation type="submission" date="2020-05" db="EMBL/GenBank/DDBJ databases">
        <title>Phylogenomic resolution of chytrid fungi.</title>
        <authorList>
            <person name="Stajich J.E."/>
            <person name="Amses K."/>
            <person name="Simmons R."/>
            <person name="Seto K."/>
            <person name="Myers J."/>
            <person name="Bonds A."/>
            <person name="Quandt C.A."/>
            <person name="Barry K."/>
            <person name="Liu P."/>
            <person name="Grigoriev I."/>
            <person name="Longcore J.E."/>
            <person name="James T.Y."/>
        </authorList>
    </citation>
    <scope>NUCLEOTIDE SEQUENCE</scope>
    <source>
        <strain evidence="2">JEL0476</strain>
    </source>
</reference>
<dbReference type="Proteomes" id="UP001211065">
    <property type="component" value="Unassembled WGS sequence"/>
</dbReference>
<protein>
    <recommendedName>
        <fullName evidence="1">Nucleotide-diphospho-sugar transferase domain-containing protein</fullName>
    </recommendedName>
</protein>
<dbReference type="InterPro" id="IPR005069">
    <property type="entry name" value="Nucl-diP-sugar_transferase"/>
</dbReference>
<dbReference type="AlphaFoldDB" id="A0AAD5U6E2"/>
<accession>A0AAD5U6E2</accession>
<name>A0AAD5U6E2_9FUNG</name>